<evidence type="ECO:0000313" key="7">
    <source>
        <dbReference type="Proteomes" id="UP000018680"/>
    </source>
</evidence>
<dbReference type="Pfam" id="PF00933">
    <property type="entry name" value="Glyco_hydro_3"/>
    <property type="match status" value="1"/>
</dbReference>
<dbReference type="Gene3D" id="3.20.20.300">
    <property type="entry name" value="Glycoside hydrolase, family 3, N-terminal domain"/>
    <property type="match status" value="1"/>
</dbReference>
<dbReference type="PANTHER" id="PTHR42715">
    <property type="entry name" value="BETA-GLUCOSIDASE"/>
    <property type="match status" value="1"/>
</dbReference>
<keyword evidence="7" id="KW-1185">Reference proteome</keyword>
<sequence>MKSIQEIRSSLTLEEKASLCSGKDFWNLKSFESKGVPAIMVADGPHGLRKQMESSADHIGIGGSVPATCFPTASAMASSWDTQLLNEVGNALGEECRQEHVAVLLGPGVNIKRSPLCGRNFEYFSEDPYLGGKLAASLIRGVQSMGVGTSLKHFAANNQERRRMIIDAVVDERALRELYLAGFETAVKESSPKTVMCAYNKLNGAFCSENHRLLSEILKEEWGFEGFVVTDWGAVNDRVAGLNAGLDLEMPASGGYNDNLMVEAVQNGTLSENSLNDAVDRILKVVLETHTALQEEFTYDAAAHHRLAQKAESESAVLLKNDKLFPLNSEDFRTEEKHGSQEHKSPKLALIGSFAKEPRYQGSGSSLINPRQLDSAYDAISRELGGDMQLLYAPGYDPADEEPDSRLIQEAVNTAAAADTVIVFAGLPEISESEGFDREHLSMPRSHNDLISAVAQVNPRTAVVLSNGSPVTMPWLDSVPAVLESYLGGQAWGSAISDIIFGRANPSGKLAETFPLSLQDVPSSAQFPGGSASVVYTDSLYVGYRYFSGTGKPVLFPFGHGLSYTRFSYDGLKITGRGTGRTVQCRITNTGSRDGKEVIQLYVHSESSSVFRPEQELKGFSKVSLAPGEEKTVEFRLDDRSFAYWDPGAGDWMVESGNYEIRIAASSADIRLRETIRIDSTQTPSQWAADLRNRIPEFFSPAPELFHDISPESPFRKLLGRPIPPPHWDTREGFTRNSTLEETTRTFIGRILYKAVMREGSRMMSQDADEKSIAMMQAVIREMPLKNLGMMGGDKISMHTVDSLILLLNGKIIRGLGSLLRRK</sequence>
<dbReference type="PRINTS" id="PR00133">
    <property type="entry name" value="GLHYDRLASE3"/>
</dbReference>
<evidence type="ECO:0000256" key="3">
    <source>
        <dbReference type="ARBA" id="ARBA00023277"/>
    </source>
</evidence>
<dbReference type="PATRIC" id="fig|1307761.3.peg.3375"/>
<dbReference type="Proteomes" id="UP000018680">
    <property type="component" value="Chromosome"/>
</dbReference>
<dbReference type="EC" id="3.2.1.21" evidence="6"/>
<dbReference type="RefSeq" id="WP_024269612.1">
    <property type="nucleotide sequence ID" value="NC_023035.1"/>
</dbReference>
<dbReference type="Gene3D" id="3.40.50.1700">
    <property type="entry name" value="Glycoside hydrolase family 3 C-terminal domain"/>
    <property type="match status" value="1"/>
</dbReference>
<proteinExistence type="inferred from homology"/>
<dbReference type="HOGENOM" id="CLU_004542_4_1_12"/>
<dbReference type="InterPro" id="IPR026891">
    <property type="entry name" value="Fn3-like"/>
</dbReference>
<dbReference type="SMART" id="SM01217">
    <property type="entry name" value="Fn3_like"/>
    <property type="match status" value="1"/>
</dbReference>
<dbReference type="InterPro" id="IPR017853">
    <property type="entry name" value="GH"/>
</dbReference>
<dbReference type="InterPro" id="IPR019800">
    <property type="entry name" value="Glyco_hydro_3_AS"/>
</dbReference>
<keyword evidence="3" id="KW-0119">Carbohydrate metabolism</keyword>
<evidence type="ECO:0000256" key="2">
    <source>
        <dbReference type="ARBA" id="ARBA00022801"/>
    </source>
</evidence>
<gene>
    <name evidence="6" type="ORF">L21SP2_3386</name>
</gene>
<dbReference type="eggNOG" id="COG1472">
    <property type="taxonomic scope" value="Bacteria"/>
</dbReference>
<comment type="similarity">
    <text evidence="1 4">Belongs to the glycosyl hydrolase 3 family.</text>
</comment>
<evidence type="ECO:0000313" key="6">
    <source>
        <dbReference type="EMBL" id="AHC16724.1"/>
    </source>
</evidence>
<dbReference type="STRING" id="1307761.L21SP2_3386"/>
<reference evidence="6 7" key="1">
    <citation type="journal article" date="2015" name="Stand. Genomic Sci.">
        <title>Complete genome sequence and description of Salinispira pacifica gen. nov., sp. nov., a novel spirochaete isolated form a hypersaline microbial mat.</title>
        <authorList>
            <person name="Ben Hania W."/>
            <person name="Joseph M."/>
            <person name="Schumann P."/>
            <person name="Bunk B."/>
            <person name="Fiebig A."/>
            <person name="Sproer C."/>
            <person name="Klenk H.P."/>
            <person name="Fardeau M.L."/>
            <person name="Spring S."/>
        </authorList>
    </citation>
    <scope>NUCLEOTIDE SEQUENCE [LARGE SCALE GENOMIC DNA]</scope>
    <source>
        <strain evidence="6 7">L21-RPul-D2</strain>
    </source>
</reference>
<protein>
    <submittedName>
        <fullName evidence="6">Beta-glucosidase</fullName>
        <ecNumber evidence="6">3.2.1.21</ecNumber>
    </submittedName>
</protein>
<dbReference type="Pfam" id="PF14310">
    <property type="entry name" value="Fn3-like"/>
    <property type="match status" value="1"/>
</dbReference>
<dbReference type="OrthoDB" id="9805821at2"/>
<dbReference type="Gene3D" id="2.60.40.10">
    <property type="entry name" value="Immunoglobulins"/>
    <property type="match status" value="1"/>
</dbReference>
<dbReference type="InterPro" id="IPR036881">
    <property type="entry name" value="Glyco_hydro_3_C_sf"/>
</dbReference>
<evidence type="ECO:0000256" key="4">
    <source>
        <dbReference type="RuleBase" id="RU361161"/>
    </source>
</evidence>
<dbReference type="AlphaFoldDB" id="V5WNB6"/>
<keyword evidence="2 4" id="KW-0378">Hydrolase</keyword>
<feature type="domain" description="Fibronectin type III-like" evidence="5">
    <location>
        <begin position="597"/>
        <end position="667"/>
    </location>
</feature>
<dbReference type="FunFam" id="2.60.40.10:FF:000495">
    <property type="entry name" value="Periplasmic beta-glucosidase"/>
    <property type="match status" value="1"/>
</dbReference>
<dbReference type="EMBL" id="CP006939">
    <property type="protein sequence ID" value="AHC16724.1"/>
    <property type="molecule type" value="Genomic_DNA"/>
</dbReference>
<dbReference type="InterPro" id="IPR001764">
    <property type="entry name" value="Glyco_hydro_3_N"/>
</dbReference>
<dbReference type="KEGG" id="slr:L21SP2_3386"/>
<dbReference type="InterPro" id="IPR002772">
    <property type="entry name" value="Glyco_hydro_3_C"/>
</dbReference>
<keyword evidence="4 6" id="KW-0326">Glycosidase</keyword>
<dbReference type="InterPro" id="IPR050288">
    <property type="entry name" value="Cellulose_deg_GH3"/>
</dbReference>
<evidence type="ECO:0000256" key="1">
    <source>
        <dbReference type="ARBA" id="ARBA00005336"/>
    </source>
</evidence>
<dbReference type="SUPFAM" id="SSF52279">
    <property type="entry name" value="Beta-D-glucan exohydrolase, C-terminal domain"/>
    <property type="match status" value="1"/>
</dbReference>
<dbReference type="Pfam" id="PF01915">
    <property type="entry name" value="Glyco_hydro_3_C"/>
    <property type="match status" value="1"/>
</dbReference>
<accession>V5WNB6</accession>
<dbReference type="SUPFAM" id="SSF51445">
    <property type="entry name" value="(Trans)glycosidases"/>
    <property type="match status" value="1"/>
</dbReference>
<dbReference type="GO" id="GO:0008422">
    <property type="term" value="F:beta-glucosidase activity"/>
    <property type="evidence" value="ECO:0007669"/>
    <property type="project" value="UniProtKB-EC"/>
</dbReference>
<dbReference type="GO" id="GO:0005975">
    <property type="term" value="P:carbohydrate metabolic process"/>
    <property type="evidence" value="ECO:0007669"/>
    <property type="project" value="InterPro"/>
</dbReference>
<organism evidence="6 7">
    <name type="scientific">Salinispira pacifica</name>
    <dbReference type="NCBI Taxonomy" id="1307761"/>
    <lineage>
        <taxon>Bacteria</taxon>
        <taxon>Pseudomonadati</taxon>
        <taxon>Spirochaetota</taxon>
        <taxon>Spirochaetia</taxon>
        <taxon>Spirochaetales</taxon>
        <taxon>Spirochaetaceae</taxon>
        <taxon>Salinispira</taxon>
    </lineage>
</organism>
<dbReference type="PROSITE" id="PS00775">
    <property type="entry name" value="GLYCOSYL_HYDROL_F3"/>
    <property type="match status" value="1"/>
</dbReference>
<name>V5WNB6_9SPIO</name>
<dbReference type="PANTHER" id="PTHR42715:SF10">
    <property type="entry name" value="BETA-GLUCOSIDASE"/>
    <property type="match status" value="1"/>
</dbReference>
<dbReference type="InterPro" id="IPR036962">
    <property type="entry name" value="Glyco_hydro_3_N_sf"/>
</dbReference>
<dbReference type="InterPro" id="IPR013783">
    <property type="entry name" value="Ig-like_fold"/>
</dbReference>
<evidence type="ECO:0000259" key="5">
    <source>
        <dbReference type="SMART" id="SM01217"/>
    </source>
</evidence>